<keyword evidence="10" id="KW-1185">Reference proteome</keyword>
<comment type="catalytic activity">
    <reaction evidence="6">
        <text>ATP + H2O = ADP + phosphate + H(+)</text>
        <dbReference type="Rhea" id="RHEA:13065"/>
        <dbReference type="ChEBI" id="CHEBI:15377"/>
        <dbReference type="ChEBI" id="CHEBI:15378"/>
        <dbReference type="ChEBI" id="CHEBI:30616"/>
        <dbReference type="ChEBI" id="CHEBI:43474"/>
        <dbReference type="ChEBI" id="CHEBI:456216"/>
    </reaction>
</comment>
<comment type="subcellular location">
    <subcellularLocation>
        <location evidence="1 6">Nucleus</location>
    </subcellularLocation>
</comment>
<protein>
    <recommendedName>
        <fullName evidence="6">Chromatin-remodeling ATPase INO80</fullName>
        <ecNumber evidence="6">3.6.4.-</ecNumber>
    </recommendedName>
</protein>
<keyword evidence="6" id="KW-0378">Hydrolase</keyword>
<dbReference type="Gene3D" id="3.40.50.10810">
    <property type="entry name" value="Tandem AAA-ATPase domain"/>
    <property type="match status" value="1"/>
</dbReference>
<evidence type="ECO:0000259" key="8">
    <source>
        <dbReference type="Pfam" id="PF00176"/>
    </source>
</evidence>
<dbReference type="InterPro" id="IPR038718">
    <property type="entry name" value="SNF2-like_sf"/>
</dbReference>
<dbReference type="SUPFAM" id="SSF52540">
    <property type="entry name" value="P-loop containing nucleoside triphosphate hydrolases"/>
    <property type="match status" value="1"/>
</dbReference>
<keyword evidence="4 6" id="KW-0238">DNA-binding</keyword>
<evidence type="ECO:0000256" key="7">
    <source>
        <dbReference type="SAM" id="MobiDB-lite"/>
    </source>
</evidence>
<sequence length="168" mass="18727">MQDIILERLSLLLSRKRKNLMPMLFGSAKITRANQLVKSQSQDQANGEAEVNGETGTSSIPLLDLDSDELSFQNPTCLSGLLTSGQPKMLIVQLKEYHLKGLNWLATFYEQGINLILADEMGLGKSVQSIPLLSYLAEPMTSGDHLLWWHPLQLCTINNRKSLGLFLD</sequence>
<name>A0AA39PMK6_9AGAR</name>
<dbReference type="AlphaFoldDB" id="A0AA39PMK6"/>
<reference evidence="9" key="1">
    <citation type="submission" date="2023-06" db="EMBL/GenBank/DDBJ databases">
        <authorList>
            <consortium name="Lawrence Berkeley National Laboratory"/>
            <person name="Ahrendt S."/>
            <person name="Sahu N."/>
            <person name="Indic B."/>
            <person name="Wong-Bajracharya J."/>
            <person name="Merenyi Z."/>
            <person name="Ke H.-M."/>
            <person name="Monk M."/>
            <person name="Kocsube S."/>
            <person name="Drula E."/>
            <person name="Lipzen A."/>
            <person name="Balint B."/>
            <person name="Henrissat B."/>
            <person name="Andreopoulos B."/>
            <person name="Martin F.M."/>
            <person name="Harder C.B."/>
            <person name="Rigling D."/>
            <person name="Ford K.L."/>
            <person name="Foster G.D."/>
            <person name="Pangilinan J."/>
            <person name="Papanicolaou A."/>
            <person name="Barry K."/>
            <person name="LaButti K."/>
            <person name="Viragh M."/>
            <person name="Koriabine M."/>
            <person name="Yan M."/>
            <person name="Riley R."/>
            <person name="Champramary S."/>
            <person name="Plett K.L."/>
            <person name="Tsai I.J."/>
            <person name="Slot J."/>
            <person name="Sipos G."/>
            <person name="Plett J."/>
            <person name="Nagy L.G."/>
            <person name="Grigoriev I.V."/>
        </authorList>
    </citation>
    <scope>NUCLEOTIDE SEQUENCE</scope>
    <source>
        <strain evidence="9">HWK02</strain>
    </source>
</reference>
<dbReference type="GO" id="GO:0006338">
    <property type="term" value="P:chromatin remodeling"/>
    <property type="evidence" value="ECO:0007669"/>
    <property type="project" value="UniProtKB-UniRule"/>
</dbReference>
<dbReference type="GO" id="GO:0031011">
    <property type="term" value="C:Ino80 complex"/>
    <property type="evidence" value="ECO:0007669"/>
    <property type="project" value="UniProtKB-UniRule"/>
</dbReference>
<keyword evidence="2" id="KW-0547">Nucleotide-binding</keyword>
<comment type="function">
    <text evidence="6">ATPase component of the INO80 complex which remodels chromatin by shifting nucleosomes and is involved in DNA repair.</text>
</comment>
<evidence type="ECO:0000256" key="6">
    <source>
        <dbReference type="RuleBase" id="RU368001"/>
    </source>
</evidence>
<dbReference type="PANTHER" id="PTHR45685:SF2">
    <property type="entry name" value="CHROMATIN-REMODELING ATPASE INO80"/>
    <property type="match status" value="1"/>
</dbReference>
<gene>
    <name evidence="9" type="ORF">EDD18DRAFT_1192965</name>
</gene>
<feature type="domain" description="SNF2 N-terminal" evidence="8">
    <location>
        <begin position="97"/>
        <end position="142"/>
    </location>
</feature>
<dbReference type="GO" id="GO:0016887">
    <property type="term" value="F:ATP hydrolysis activity"/>
    <property type="evidence" value="ECO:0007669"/>
    <property type="project" value="TreeGrafter"/>
</dbReference>
<comment type="subunit">
    <text evidence="6">Component of the INO80 chromatin-remodeling complex.</text>
</comment>
<comment type="caution">
    <text evidence="9">The sequence shown here is derived from an EMBL/GenBank/DDBJ whole genome shotgun (WGS) entry which is preliminary data.</text>
</comment>
<evidence type="ECO:0000256" key="2">
    <source>
        <dbReference type="ARBA" id="ARBA00022741"/>
    </source>
</evidence>
<dbReference type="Proteomes" id="UP001175228">
    <property type="component" value="Unassembled WGS sequence"/>
</dbReference>
<evidence type="ECO:0000313" key="10">
    <source>
        <dbReference type="Proteomes" id="UP001175228"/>
    </source>
</evidence>
<dbReference type="InterPro" id="IPR050520">
    <property type="entry name" value="INO80/SWR1_helicase"/>
</dbReference>
<proteinExistence type="inferred from homology"/>
<evidence type="ECO:0000256" key="3">
    <source>
        <dbReference type="ARBA" id="ARBA00022840"/>
    </source>
</evidence>
<comment type="similarity">
    <text evidence="6">Belongs to the SNF2/RAD54 helicase family.</text>
</comment>
<dbReference type="InterPro" id="IPR027417">
    <property type="entry name" value="P-loop_NTPase"/>
</dbReference>
<comment type="domain">
    <text evidence="6">The DBINO region is involved in binding to DNA.</text>
</comment>
<keyword evidence="5" id="KW-0010">Activator</keyword>
<evidence type="ECO:0000256" key="5">
    <source>
        <dbReference type="ARBA" id="ARBA00023159"/>
    </source>
</evidence>
<dbReference type="GO" id="GO:0006281">
    <property type="term" value="P:DNA repair"/>
    <property type="evidence" value="ECO:0007669"/>
    <property type="project" value="UniProtKB-UniRule"/>
</dbReference>
<dbReference type="InterPro" id="IPR000330">
    <property type="entry name" value="SNF2_N"/>
</dbReference>
<evidence type="ECO:0000256" key="4">
    <source>
        <dbReference type="ARBA" id="ARBA00023125"/>
    </source>
</evidence>
<keyword evidence="3 6" id="KW-0067">ATP-binding</keyword>
<dbReference type="Pfam" id="PF00176">
    <property type="entry name" value="SNF2-rel_dom"/>
    <property type="match status" value="1"/>
</dbReference>
<feature type="region of interest" description="Disordered" evidence="7">
    <location>
        <begin position="37"/>
        <end position="56"/>
    </location>
</feature>
<keyword evidence="6" id="KW-0234">DNA repair</keyword>
<dbReference type="GO" id="GO:0003677">
    <property type="term" value="F:DNA binding"/>
    <property type="evidence" value="ECO:0007669"/>
    <property type="project" value="UniProtKB-UniRule"/>
</dbReference>
<evidence type="ECO:0000313" key="9">
    <source>
        <dbReference type="EMBL" id="KAK0487042.1"/>
    </source>
</evidence>
<dbReference type="EMBL" id="JAUEPU010000043">
    <property type="protein sequence ID" value="KAK0487042.1"/>
    <property type="molecule type" value="Genomic_DNA"/>
</dbReference>
<organism evidence="9 10">
    <name type="scientific">Armillaria luteobubalina</name>
    <dbReference type="NCBI Taxonomy" id="153913"/>
    <lineage>
        <taxon>Eukaryota</taxon>
        <taxon>Fungi</taxon>
        <taxon>Dikarya</taxon>
        <taxon>Basidiomycota</taxon>
        <taxon>Agaricomycotina</taxon>
        <taxon>Agaricomycetes</taxon>
        <taxon>Agaricomycetidae</taxon>
        <taxon>Agaricales</taxon>
        <taxon>Marasmiineae</taxon>
        <taxon>Physalacriaceae</taxon>
        <taxon>Armillaria</taxon>
    </lineage>
</organism>
<dbReference type="PANTHER" id="PTHR45685">
    <property type="entry name" value="HELICASE SRCAP-RELATED"/>
    <property type="match status" value="1"/>
</dbReference>
<evidence type="ECO:0000256" key="1">
    <source>
        <dbReference type="ARBA" id="ARBA00004123"/>
    </source>
</evidence>
<dbReference type="EC" id="3.6.4.-" evidence="6"/>
<keyword evidence="6" id="KW-0227">DNA damage</keyword>
<dbReference type="GO" id="GO:0005524">
    <property type="term" value="F:ATP binding"/>
    <property type="evidence" value="ECO:0007669"/>
    <property type="project" value="UniProtKB-UniRule"/>
</dbReference>
<dbReference type="GO" id="GO:0042393">
    <property type="term" value="F:histone binding"/>
    <property type="evidence" value="ECO:0007669"/>
    <property type="project" value="TreeGrafter"/>
</dbReference>
<accession>A0AA39PMK6</accession>